<dbReference type="GO" id="GO:0004582">
    <property type="term" value="F:dolichyl-phosphate beta-D-mannosyltransferase activity"/>
    <property type="evidence" value="ECO:0007669"/>
    <property type="project" value="InterPro"/>
</dbReference>
<reference evidence="5 6" key="1">
    <citation type="journal article" date="2015" name="Nature">
        <title>rRNA introns, odd ribosomes, and small enigmatic genomes across a large radiation of phyla.</title>
        <authorList>
            <person name="Brown C.T."/>
            <person name="Hug L.A."/>
            <person name="Thomas B.C."/>
            <person name="Sharon I."/>
            <person name="Castelle C.J."/>
            <person name="Singh A."/>
            <person name="Wilkins M.J."/>
            <person name="Williams K.H."/>
            <person name="Banfield J.F."/>
        </authorList>
    </citation>
    <scope>NUCLEOTIDE SEQUENCE [LARGE SCALE GENOMIC DNA]</scope>
</reference>
<dbReference type="InterPro" id="IPR001173">
    <property type="entry name" value="Glyco_trans_2-like"/>
</dbReference>
<accession>A0A0G0ASR8</accession>
<organism evidence="5 6">
    <name type="scientific">Candidatus Gottesmanbacteria bacterium GW2011_GWA1_34_13</name>
    <dbReference type="NCBI Taxonomy" id="1618434"/>
    <lineage>
        <taxon>Bacteria</taxon>
        <taxon>Candidatus Gottesmaniibacteriota</taxon>
    </lineage>
</organism>
<evidence type="ECO:0000313" key="6">
    <source>
        <dbReference type="Proteomes" id="UP000034176"/>
    </source>
</evidence>
<comment type="caution">
    <text evidence="5">The sequence shown here is derived from an EMBL/GenBank/DDBJ whole genome shotgun (WGS) entry which is preliminary data.</text>
</comment>
<comment type="similarity">
    <text evidence="1">Belongs to the glycosyltransferase 2 family.</text>
</comment>
<feature type="domain" description="Glycosyltransferase 2-like" evidence="4">
    <location>
        <begin position="7"/>
        <end position="171"/>
    </location>
</feature>
<dbReference type="InterPro" id="IPR039528">
    <property type="entry name" value="DPM1-like"/>
</dbReference>
<evidence type="ECO:0000256" key="1">
    <source>
        <dbReference type="ARBA" id="ARBA00006739"/>
    </source>
</evidence>
<dbReference type="GO" id="GO:0006488">
    <property type="term" value="P:dolichol-linked oligosaccharide biosynthetic process"/>
    <property type="evidence" value="ECO:0007669"/>
    <property type="project" value="TreeGrafter"/>
</dbReference>
<evidence type="ECO:0000313" key="5">
    <source>
        <dbReference type="EMBL" id="KKP59974.1"/>
    </source>
</evidence>
<dbReference type="Pfam" id="PF00535">
    <property type="entry name" value="Glycos_transf_2"/>
    <property type="match status" value="1"/>
</dbReference>
<dbReference type="Gene3D" id="3.90.550.10">
    <property type="entry name" value="Spore Coat Polysaccharide Biosynthesis Protein SpsA, Chain A"/>
    <property type="match status" value="1"/>
</dbReference>
<dbReference type="PANTHER" id="PTHR43398:SF1">
    <property type="entry name" value="DOLICHOL-PHOSPHATE MANNOSYLTRANSFERASE SUBUNIT 1"/>
    <property type="match status" value="1"/>
</dbReference>
<evidence type="ECO:0000259" key="4">
    <source>
        <dbReference type="Pfam" id="PF00535"/>
    </source>
</evidence>
<proteinExistence type="inferred from homology"/>
<dbReference type="STRING" id="1618434.UR52_C0001G0054"/>
<dbReference type="PANTHER" id="PTHR43398">
    <property type="entry name" value="DOLICHOL-PHOSPHATE MANNOSYLTRANSFERASE SUBUNIT 1"/>
    <property type="match status" value="1"/>
</dbReference>
<evidence type="ECO:0000256" key="3">
    <source>
        <dbReference type="ARBA" id="ARBA00022679"/>
    </source>
</evidence>
<dbReference type="EMBL" id="LBPN01000001">
    <property type="protein sequence ID" value="KKP59974.1"/>
    <property type="molecule type" value="Genomic_DNA"/>
</dbReference>
<dbReference type="AlphaFoldDB" id="A0A0G0ASR8"/>
<protein>
    <recommendedName>
        <fullName evidence="4">Glycosyltransferase 2-like domain-containing protein</fullName>
    </recommendedName>
</protein>
<sequence>MKSKNLSIILPTFNESGNIIKLINSILIICKKNNISTEIIMVDDDSQDLTGIKTINKFKNNHSVKVFIRKKNKGLASAILYGINHSRGKYILVMDTDFNHNPKEIPIMFMLSKKFDLVIGSRYIKNGGMENRIRQWFSYYFNLYIRVLLNHDISDNLSGFFITKRSILKKLELYKIFFGFGDYFIRLIYIIYRKKYSITETPVFYKNRTYGISKSKFFNMFVTYTKTVINLRFSKI</sequence>
<dbReference type="Proteomes" id="UP000034176">
    <property type="component" value="Unassembled WGS sequence"/>
</dbReference>
<dbReference type="GO" id="GO:0016020">
    <property type="term" value="C:membrane"/>
    <property type="evidence" value="ECO:0007669"/>
    <property type="project" value="GOC"/>
</dbReference>
<dbReference type="GO" id="GO:0035269">
    <property type="term" value="P:protein O-linked glycosylation via mannose"/>
    <property type="evidence" value="ECO:0007669"/>
    <property type="project" value="TreeGrafter"/>
</dbReference>
<keyword evidence="2" id="KW-0328">Glycosyltransferase</keyword>
<gene>
    <name evidence="5" type="ORF">UR52_C0001G0054</name>
</gene>
<keyword evidence="3" id="KW-0808">Transferase</keyword>
<evidence type="ECO:0000256" key="2">
    <source>
        <dbReference type="ARBA" id="ARBA00022676"/>
    </source>
</evidence>
<dbReference type="InterPro" id="IPR029044">
    <property type="entry name" value="Nucleotide-diphossugar_trans"/>
</dbReference>
<dbReference type="SUPFAM" id="SSF53448">
    <property type="entry name" value="Nucleotide-diphospho-sugar transferases"/>
    <property type="match status" value="1"/>
</dbReference>
<dbReference type="GO" id="GO:0006506">
    <property type="term" value="P:GPI anchor biosynthetic process"/>
    <property type="evidence" value="ECO:0007669"/>
    <property type="project" value="TreeGrafter"/>
</dbReference>
<name>A0A0G0ASR8_9BACT</name>